<sequence>MVFQRRLDYGYKVPVVPRAPRSAGEQVDRGKFLIIEALLGEPCNEKAFACIRELQGHWLGNALNKLLHNQESSNSQGSLASERFDYSETIYVAEKHGKVKGLTERKPEAELVKSNSIESGTLLVKDGLEDATDLDGGSIGQASVESNVKASLFKDSIGLCSFCRPCADVKVVSRDDDENSAGRSQYGAMPKTYRPLSYTETRRTSILTSSRHWRAAPNLKSGGYFRTGKCLLYDSASSGNYILLMS</sequence>
<dbReference type="InterPro" id="IPR031105">
    <property type="entry name" value="TRP_plant"/>
</dbReference>
<protein>
    <submittedName>
        <fullName evidence="1">TELOMERIC REPEAT BINDING PROTEIN</fullName>
    </submittedName>
</protein>
<reference evidence="1" key="1">
    <citation type="submission" date="2022-11" db="EMBL/GenBank/DDBJ databases">
        <authorList>
            <person name="Hyden B.L."/>
            <person name="Feng K."/>
            <person name="Yates T."/>
            <person name="Jawdy S."/>
            <person name="Smart L.B."/>
            <person name="Muchero W."/>
        </authorList>
    </citation>
    <scope>NUCLEOTIDE SEQUENCE</scope>
    <source>
        <tissue evidence="1">Shoot tip</tissue>
    </source>
</reference>
<dbReference type="PANTHER" id="PTHR21717">
    <property type="entry name" value="TELOMERIC REPEAT BINDING PROTEIN"/>
    <property type="match status" value="1"/>
</dbReference>
<proteinExistence type="predicted"/>
<organism evidence="1 2">
    <name type="scientific">Salix viminalis</name>
    <name type="common">Common osier</name>
    <name type="synonym">Basket willow</name>
    <dbReference type="NCBI Taxonomy" id="40686"/>
    <lineage>
        <taxon>Eukaryota</taxon>
        <taxon>Viridiplantae</taxon>
        <taxon>Streptophyta</taxon>
        <taxon>Embryophyta</taxon>
        <taxon>Tracheophyta</taxon>
        <taxon>Spermatophyta</taxon>
        <taxon>Magnoliopsida</taxon>
        <taxon>eudicotyledons</taxon>
        <taxon>Gunneridae</taxon>
        <taxon>Pentapetalae</taxon>
        <taxon>rosids</taxon>
        <taxon>fabids</taxon>
        <taxon>Malpighiales</taxon>
        <taxon>Salicaceae</taxon>
        <taxon>Saliceae</taxon>
        <taxon>Salix</taxon>
    </lineage>
</organism>
<gene>
    <name evidence="1" type="ORF">OIU85_016264</name>
</gene>
<dbReference type="AlphaFoldDB" id="A0A9Q0ZPS3"/>
<reference evidence="1" key="2">
    <citation type="journal article" date="2023" name="Int. J. Mol. Sci.">
        <title>De Novo Assembly and Annotation of 11 Diverse Shrub Willow (Salix) Genomes Reveals Novel Gene Organization in Sex-Linked Regions.</title>
        <authorList>
            <person name="Hyden B."/>
            <person name="Feng K."/>
            <person name="Yates T.B."/>
            <person name="Jawdy S."/>
            <person name="Cereghino C."/>
            <person name="Smart L.B."/>
            <person name="Muchero W."/>
        </authorList>
    </citation>
    <scope>NUCLEOTIDE SEQUENCE [LARGE SCALE GENOMIC DNA]</scope>
    <source>
        <tissue evidence="1">Shoot tip</tissue>
    </source>
</reference>
<dbReference type="Proteomes" id="UP001151529">
    <property type="component" value="Chromosome 6"/>
</dbReference>
<accession>A0A9Q0ZPS3</accession>
<comment type="caution">
    <text evidence="1">The sequence shown here is derived from an EMBL/GenBank/DDBJ whole genome shotgun (WGS) entry which is preliminary data.</text>
</comment>
<dbReference type="OrthoDB" id="851072at2759"/>
<evidence type="ECO:0000313" key="2">
    <source>
        <dbReference type="Proteomes" id="UP001151529"/>
    </source>
</evidence>
<dbReference type="PANTHER" id="PTHR21717:SF83">
    <property type="match status" value="1"/>
</dbReference>
<keyword evidence="2" id="KW-1185">Reference proteome</keyword>
<evidence type="ECO:0000313" key="1">
    <source>
        <dbReference type="EMBL" id="KAJ6742167.1"/>
    </source>
</evidence>
<dbReference type="EMBL" id="JAPFFL010000002">
    <property type="protein sequence ID" value="KAJ6742167.1"/>
    <property type="molecule type" value="Genomic_DNA"/>
</dbReference>
<name>A0A9Q0ZPS3_SALVM</name>